<sequence>MKYTLIPGQSHTASEEETMSMIRSVLTDDTDTVPAQADPTPAVVRRAFVEKTTAPIPRRRAEDLPDLAEAEDASVPRPRLTSRIAKALLRPVSGLAARIRTFQPTTRHIALALSALLFVLRPHWFVIGAVLAVMLSAGTFLLLGADRIWRGVLAWLDRVEARDPARATDLRVKLDTFAYRWDAVLDIFPDGMVDSLYMPDFQAMQRADIDHQQVVSDRLSRMAHEG</sequence>
<keyword evidence="1" id="KW-0812">Transmembrane</keyword>
<evidence type="ECO:0000313" key="2">
    <source>
        <dbReference type="EMBL" id="APX12567.1"/>
    </source>
</evidence>
<dbReference type="EMBL" id="CP019312">
    <property type="protein sequence ID" value="APX12567.1"/>
    <property type="molecule type" value="Genomic_DNA"/>
</dbReference>
<name>A0A1P8MWT6_9RHOB</name>
<accession>A0A1P8MWT6</accession>
<keyword evidence="1" id="KW-0472">Membrane</keyword>
<dbReference type="RefSeq" id="WP_076628944.1">
    <property type="nucleotide sequence ID" value="NZ_CP019312.1"/>
</dbReference>
<gene>
    <name evidence="2" type="ORF">BWR18_13415</name>
</gene>
<reference evidence="2 3" key="1">
    <citation type="submission" date="2017-01" db="EMBL/GenBank/DDBJ databases">
        <title>Complete genome of Tateyamaria omphalii DOK1-4 isolated from seawater in Dokdo.</title>
        <authorList>
            <person name="Kim J.H."/>
            <person name="Chi W.-J."/>
        </authorList>
    </citation>
    <scope>NUCLEOTIDE SEQUENCE [LARGE SCALE GENOMIC DNA]</scope>
    <source>
        <strain evidence="2 3">DOK1-4</strain>
    </source>
</reference>
<keyword evidence="1" id="KW-1133">Transmembrane helix</keyword>
<organism evidence="2 3">
    <name type="scientific">Tateyamaria omphalii</name>
    <dbReference type="NCBI Taxonomy" id="299262"/>
    <lineage>
        <taxon>Bacteria</taxon>
        <taxon>Pseudomonadati</taxon>
        <taxon>Pseudomonadota</taxon>
        <taxon>Alphaproteobacteria</taxon>
        <taxon>Rhodobacterales</taxon>
        <taxon>Roseobacteraceae</taxon>
        <taxon>Tateyamaria</taxon>
    </lineage>
</organism>
<dbReference type="Proteomes" id="UP000186336">
    <property type="component" value="Chromosome"/>
</dbReference>
<keyword evidence="3" id="KW-1185">Reference proteome</keyword>
<dbReference type="OrthoDB" id="7861530at2"/>
<dbReference type="KEGG" id="tom:BWR18_13415"/>
<feature type="transmembrane region" description="Helical" evidence="1">
    <location>
        <begin position="123"/>
        <end position="143"/>
    </location>
</feature>
<proteinExistence type="predicted"/>
<dbReference type="AlphaFoldDB" id="A0A1P8MWT6"/>
<evidence type="ECO:0000256" key="1">
    <source>
        <dbReference type="SAM" id="Phobius"/>
    </source>
</evidence>
<evidence type="ECO:0000313" key="3">
    <source>
        <dbReference type="Proteomes" id="UP000186336"/>
    </source>
</evidence>
<protein>
    <submittedName>
        <fullName evidence="2">Uncharacterized protein</fullName>
    </submittedName>
</protein>